<evidence type="ECO:0000256" key="10">
    <source>
        <dbReference type="PROSITE-ProRule" id="PRU00146"/>
    </source>
</evidence>
<evidence type="ECO:0000259" key="12">
    <source>
        <dbReference type="PROSITE" id="PS50016"/>
    </source>
</evidence>
<feature type="region of interest" description="Disordered" evidence="11">
    <location>
        <begin position="118"/>
        <end position="413"/>
    </location>
</feature>
<organism evidence="13 14">
    <name type="scientific">Thyridium curvatum</name>
    <dbReference type="NCBI Taxonomy" id="1093900"/>
    <lineage>
        <taxon>Eukaryota</taxon>
        <taxon>Fungi</taxon>
        <taxon>Dikarya</taxon>
        <taxon>Ascomycota</taxon>
        <taxon>Pezizomycotina</taxon>
        <taxon>Sordariomycetes</taxon>
        <taxon>Sordariomycetidae</taxon>
        <taxon>Thyridiales</taxon>
        <taxon>Thyridiaceae</taxon>
        <taxon>Thyridium</taxon>
    </lineage>
</organism>
<dbReference type="STRING" id="1093900.A0A507ARM5"/>
<dbReference type="InterPro" id="IPR019787">
    <property type="entry name" value="Znf_PHD-finger"/>
</dbReference>
<dbReference type="PROSITE" id="PS01359">
    <property type="entry name" value="ZF_PHD_1"/>
    <property type="match status" value="1"/>
</dbReference>
<dbReference type="PANTHER" id="PTHR12087:SF0">
    <property type="entry name" value="ORIGIN RECOGNITION COMPLEX SUBUNIT 4"/>
    <property type="match status" value="1"/>
</dbReference>
<evidence type="ECO:0000256" key="3">
    <source>
        <dbReference type="ARBA" id="ARBA00019083"/>
    </source>
</evidence>
<feature type="domain" description="PHD-type" evidence="12">
    <location>
        <begin position="405"/>
        <end position="455"/>
    </location>
</feature>
<evidence type="ECO:0000256" key="6">
    <source>
        <dbReference type="ARBA" id="ARBA00022771"/>
    </source>
</evidence>
<dbReference type="Gene3D" id="3.30.40.10">
    <property type="entry name" value="Zinc/RING finger domain, C3HC4 (zinc finger)"/>
    <property type="match status" value="1"/>
</dbReference>
<protein>
    <recommendedName>
        <fullName evidence="3">Origin recognition complex subunit 4</fullName>
    </recommendedName>
</protein>
<dbReference type="GO" id="GO:0003688">
    <property type="term" value="F:DNA replication origin binding"/>
    <property type="evidence" value="ECO:0007669"/>
    <property type="project" value="TreeGrafter"/>
</dbReference>
<dbReference type="SMART" id="SM00382">
    <property type="entry name" value="AAA"/>
    <property type="match status" value="1"/>
</dbReference>
<keyword evidence="7" id="KW-0862">Zinc</keyword>
<feature type="compositionally biased region" description="Polar residues" evidence="11">
    <location>
        <begin position="238"/>
        <end position="257"/>
    </location>
</feature>
<dbReference type="InterPro" id="IPR019786">
    <property type="entry name" value="Zinc_finger_PHD-type_CS"/>
</dbReference>
<dbReference type="GO" id="GO:0005664">
    <property type="term" value="C:nuclear origin of replication recognition complex"/>
    <property type="evidence" value="ECO:0007669"/>
    <property type="project" value="TreeGrafter"/>
</dbReference>
<dbReference type="Pfam" id="PF13831">
    <property type="entry name" value="PHD_2"/>
    <property type="match status" value="1"/>
</dbReference>
<gene>
    <name evidence="13" type="ORF">E0L32_008513</name>
</gene>
<evidence type="ECO:0000256" key="8">
    <source>
        <dbReference type="ARBA" id="ARBA00023125"/>
    </source>
</evidence>
<evidence type="ECO:0000256" key="11">
    <source>
        <dbReference type="SAM" id="MobiDB-lite"/>
    </source>
</evidence>
<comment type="caution">
    <text evidence="13">The sequence shown here is derived from an EMBL/GenBank/DDBJ whole genome shotgun (WGS) entry which is preliminary data.</text>
</comment>
<evidence type="ECO:0000256" key="1">
    <source>
        <dbReference type="ARBA" id="ARBA00004123"/>
    </source>
</evidence>
<dbReference type="InterPro" id="IPR001965">
    <property type="entry name" value="Znf_PHD"/>
</dbReference>
<dbReference type="InterPro" id="IPR041664">
    <property type="entry name" value="AAA_16"/>
</dbReference>
<dbReference type="CDD" id="cd15492">
    <property type="entry name" value="PHD_BRPF_JADE_like"/>
    <property type="match status" value="1"/>
</dbReference>
<sequence>MKRTSEDTLNEIYVHPATDIITPRAIHNKAAARLLFLEPRSRQDSLALRDFAMAATTTPSRKRAREDDADQENGEYDDGRKTLAVASAKKRRLQLASSPSTPKTLNAIASAISGALAGAKPKNGHAAAEDGRGDVDMSYEVPDSDEERAREQSKKSSSSTDKTAGVGRSIRNSNAANVYDVPGSDDDDDDDEGDAAATPSKRSGGKSASGRGSSTRRTAAGRSSQRKVLDDGEDGENNVLTDTTATLEDDNNTPTKPRSTRRSLPATAIEKDGTETNPGTAEDEGTPRRAVELTPSGRKKRDPLAELVIDGTPRLKGILTPSRKDKGAGDRPQKNVAFEQGSKEKKKKSEEVFFADLPGKKTGRSPKPPAQRKASASPRSRKKEVVPAPPKILEAEKEESSGEDDTPCAVCGDPESGPSNDIIFCDNCDLAVHQKCYHVPVIPEGDWLCKTCSQEDYAPPEPGAAVVSKSAAAADEVPDIPNFDTHLRSWQRVLLDRCTGRRRMKLRGQGEAYDKTYQLVEQTVLAGEGNSMMVIGARGSGKTTMVESVVSALAASHKEEFHVVRLNGFIHTDDKLALKEIWRQLGREMEVEDDLVNKTNNYADTLASLLALLSHPSEMSGAEQGVTSKSVVFIIDEFDLFAAHARQTLLYNLFDIAQARKAPIAVLGLTTRIDVVESLEKRVKSRFSHRYVYLGLPKSLPAYWDVVRHGLSIDAEELATEGIDTKLEGHKQFFEWWTTKIGNLRKDDAAFQDHLEYHFYTSKSVPSFLATCILPLSGMTPTSPSLKIPGSAALPSLAPPDSNLHLLGSLSDLDLGLLIAAARLDVVAHTDTVNLAMAYDEYASLVGRQRAQSAGAGMLAGLGGGVRVWGRGVAGAAWERLAGLGLLVPTGPGGRGGGSGGGAANAGQGGLEAKMWKVDVALEEIPAATRLSAVLARWCREI</sequence>
<keyword evidence="6 10" id="KW-0863">Zinc-finger</keyword>
<dbReference type="PANTHER" id="PTHR12087">
    <property type="entry name" value="ORIGIN RECOGNITION COMPLEX SUBUNIT 4"/>
    <property type="match status" value="1"/>
</dbReference>
<evidence type="ECO:0000256" key="2">
    <source>
        <dbReference type="ARBA" id="ARBA00005334"/>
    </source>
</evidence>
<dbReference type="InParanoid" id="A0A507ARM5"/>
<feature type="compositionally biased region" description="Acidic residues" evidence="11">
    <location>
        <begin position="67"/>
        <end position="76"/>
    </location>
</feature>
<dbReference type="InterPro" id="IPR032705">
    <property type="entry name" value="ORC4_C"/>
</dbReference>
<keyword evidence="9" id="KW-0539">Nucleus</keyword>
<dbReference type="Pfam" id="PF13191">
    <property type="entry name" value="AAA_16"/>
    <property type="match status" value="1"/>
</dbReference>
<dbReference type="PROSITE" id="PS50016">
    <property type="entry name" value="ZF_PHD_2"/>
    <property type="match status" value="1"/>
</dbReference>
<accession>A0A507ARM5</accession>
<feature type="region of interest" description="Disordered" evidence="11">
    <location>
        <begin position="56"/>
        <end position="80"/>
    </location>
</feature>
<dbReference type="Proteomes" id="UP000319257">
    <property type="component" value="Unassembled WGS sequence"/>
</dbReference>
<evidence type="ECO:0000256" key="5">
    <source>
        <dbReference type="ARBA" id="ARBA00022723"/>
    </source>
</evidence>
<keyword evidence="4" id="KW-0235">DNA replication</keyword>
<evidence type="ECO:0000256" key="4">
    <source>
        <dbReference type="ARBA" id="ARBA00022705"/>
    </source>
</evidence>
<evidence type="ECO:0000313" key="14">
    <source>
        <dbReference type="Proteomes" id="UP000319257"/>
    </source>
</evidence>
<feature type="compositionally biased region" description="Low complexity" evidence="11">
    <location>
        <begin position="200"/>
        <end position="223"/>
    </location>
</feature>
<evidence type="ECO:0000313" key="13">
    <source>
        <dbReference type="EMBL" id="TPX10463.1"/>
    </source>
</evidence>
<dbReference type="InterPro" id="IPR027417">
    <property type="entry name" value="P-loop_NTPase"/>
</dbReference>
<dbReference type="OrthoDB" id="343623at2759"/>
<name>A0A507ARM5_9PEZI</name>
<dbReference type="GO" id="GO:0006270">
    <property type="term" value="P:DNA replication initiation"/>
    <property type="evidence" value="ECO:0007669"/>
    <property type="project" value="TreeGrafter"/>
</dbReference>
<feature type="compositionally biased region" description="Basic and acidic residues" evidence="11">
    <location>
        <begin position="341"/>
        <end position="351"/>
    </location>
</feature>
<dbReference type="Pfam" id="PF14629">
    <property type="entry name" value="ORC4_C"/>
    <property type="match status" value="1"/>
</dbReference>
<keyword evidence="8" id="KW-0238">DNA-binding</keyword>
<dbReference type="SUPFAM" id="SSF52540">
    <property type="entry name" value="P-loop containing nucleoside triphosphate hydrolases"/>
    <property type="match status" value="1"/>
</dbReference>
<dbReference type="RefSeq" id="XP_030992174.1">
    <property type="nucleotide sequence ID" value="XM_031143376.1"/>
</dbReference>
<reference evidence="13 14" key="1">
    <citation type="submission" date="2019-06" db="EMBL/GenBank/DDBJ databases">
        <title>Draft genome sequence of the filamentous fungus Phialemoniopsis curvata isolated from diesel fuel.</title>
        <authorList>
            <person name="Varaljay V.A."/>
            <person name="Lyon W.J."/>
            <person name="Crouch A.L."/>
            <person name="Drake C.E."/>
            <person name="Hollomon J.M."/>
            <person name="Nadeau L.J."/>
            <person name="Nunn H.S."/>
            <person name="Stevenson B.S."/>
            <person name="Bojanowski C.L."/>
            <person name="Crookes-Goodson W.J."/>
        </authorList>
    </citation>
    <scope>NUCLEOTIDE SEQUENCE [LARGE SCALE GENOMIC DNA]</scope>
    <source>
        <strain evidence="13 14">D216</strain>
    </source>
</reference>
<dbReference type="InterPro" id="IPR013083">
    <property type="entry name" value="Znf_RING/FYVE/PHD"/>
</dbReference>
<feature type="compositionally biased region" description="Acidic residues" evidence="11">
    <location>
        <begin position="183"/>
        <end position="194"/>
    </location>
</feature>
<proteinExistence type="inferred from homology"/>
<dbReference type="AlphaFoldDB" id="A0A507ARM5"/>
<dbReference type="GeneID" id="41975960"/>
<dbReference type="Gene3D" id="3.40.50.300">
    <property type="entry name" value="P-loop containing nucleotide triphosphate hydrolases"/>
    <property type="match status" value="1"/>
</dbReference>
<comment type="subcellular location">
    <subcellularLocation>
        <location evidence="1">Nucleus</location>
    </subcellularLocation>
</comment>
<dbReference type="FunFam" id="3.40.50.300:FF:001597">
    <property type="entry name" value="Origin recognition complex subunit Orc4"/>
    <property type="match status" value="1"/>
</dbReference>
<dbReference type="SMART" id="SM00249">
    <property type="entry name" value="PHD"/>
    <property type="match status" value="1"/>
</dbReference>
<dbReference type="EMBL" id="SKBQ01000057">
    <property type="protein sequence ID" value="TPX10463.1"/>
    <property type="molecule type" value="Genomic_DNA"/>
</dbReference>
<dbReference type="SUPFAM" id="SSF57903">
    <property type="entry name" value="FYVE/PHD zinc finger"/>
    <property type="match status" value="1"/>
</dbReference>
<keyword evidence="5" id="KW-0479">Metal-binding</keyword>
<comment type="similarity">
    <text evidence="2">Belongs to the ORC4 family.</text>
</comment>
<dbReference type="InterPro" id="IPR016527">
    <property type="entry name" value="ORC4"/>
</dbReference>
<dbReference type="InterPro" id="IPR011011">
    <property type="entry name" value="Znf_FYVE_PHD"/>
</dbReference>
<dbReference type="GO" id="GO:0008270">
    <property type="term" value="F:zinc ion binding"/>
    <property type="evidence" value="ECO:0007669"/>
    <property type="project" value="UniProtKB-KW"/>
</dbReference>
<keyword evidence="14" id="KW-1185">Reference proteome</keyword>
<evidence type="ECO:0000256" key="7">
    <source>
        <dbReference type="ARBA" id="ARBA00022833"/>
    </source>
</evidence>
<feature type="compositionally biased region" description="Basic and acidic residues" evidence="11">
    <location>
        <begin position="322"/>
        <end position="333"/>
    </location>
</feature>
<dbReference type="InterPro" id="IPR003593">
    <property type="entry name" value="AAA+_ATPase"/>
</dbReference>
<evidence type="ECO:0000256" key="9">
    <source>
        <dbReference type="ARBA" id="ARBA00023242"/>
    </source>
</evidence>